<evidence type="ECO:0000259" key="2">
    <source>
        <dbReference type="Pfam" id="PF09995"/>
    </source>
</evidence>
<organism evidence="3 4">
    <name type="scientific">Nephila pilipes</name>
    <name type="common">Giant wood spider</name>
    <name type="synonym">Nephila maculata</name>
    <dbReference type="NCBI Taxonomy" id="299642"/>
    <lineage>
        <taxon>Eukaryota</taxon>
        <taxon>Metazoa</taxon>
        <taxon>Ecdysozoa</taxon>
        <taxon>Arthropoda</taxon>
        <taxon>Chelicerata</taxon>
        <taxon>Arachnida</taxon>
        <taxon>Araneae</taxon>
        <taxon>Araneomorphae</taxon>
        <taxon>Entelegynae</taxon>
        <taxon>Araneoidea</taxon>
        <taxon>Nephilidae</taxon>
        <taxon>Nephila</taxon>
    </lineage>
</organism>
<evidence type="ECO:0000313" key="4">
    <source>
        <dbReference type="Proteomes" id="UP000887013"/>
    </source>
</evidence>
<dbReference type="GO" id="GO:0016491">
    <property type="term" value="F:oxidoreductase activity"/>
    <property type="evidence" value="ECO:0007669"/>
    <property type="project" value="InterPro"/>
</dbReference>
<keyword evidence="1" id="KW-1133">Transmembrane helix</keyword>
<keyword evidence="1" id="KW-0812">Transmembrane</keyword>
<proteinExistence type="predicted"/>
<keyword evidence="1" id="KW-0472">Membrane</keyword>
<reference evidence="3" key="1">
    <citation type="submission" date="2020-08" db="EMBL/GenBank/DDBJ databases">
        <title>Multicomponent nature underlies the extraordinary mechanical properties of spider dragline silk.</title>
        <authorList>
            <person name="Kono N."/>
            <person name="Nakamura H."/>
            <person name="Mori M."/>
            <person name="Yoshida Y."/>
            <person name="Ohtoshi R."/>
            <person name="Malay A.D."/>
            <person name="Moran D.A.P."/>
            <person name="Tomita M."/>
            <person name="Numata K."/>
            <person name="Arakawa K."/>
        </authorList>
    </citation>
    <scope>NUCLEOTIDE SEQUENCE</scope>
</reference>
<keyword evidence="4" id="KW-1185">Reference proteome</keyword>
<name>A0A8X6TM81_NEPPI</name>
<gene>
    <name evidence="3" type="primary">AVEN_83127_1</name>
    <name evidence="3" type="ORF">NPIL_59991</name>
</gene>
<dbReference type="AlphaFoldDB" id="A0A8X6TM81"/>
<protein>
    <submittedName>
        <fullName evidence="3">DUF2236 domain-containing protein</fullName>
    </submittedName>
</protein>
<feature type="transmembrane region" description="Helical" evidence="1">
    <location>
        <begin position="149"/>
        <end position="168"/>
    </location>
</feature>
<evidence type="ECO:0000256" key="1">
    <source>
        <dbReference type="SAM" id="Phobius"/>
    </source>
</evidence>
<dbReference type="PANTHER" id="PTHR37159">
    <property type="entry name" value="GH11867P"/>
    <property type="match status" value="1"/>
</dbReference>
<dbReference type="OrthoDB" id="6361347at2759"/>
<dbReference type="Pfam" id="PF09995">
    <property type="entry name" value="MPAB_Lcp_cat"/>
    <property type="match status" value="1"/>
</dbReference>
<accession>A0A8X6TM81</accession>
<dbReference type="Proteomes" id="UP000887013">
    <property type="component" value="Unassembled WGS sequence"/>
</dbReference>
<evidence type="ECO:0000313" key="3">
    <source>
        <dbReference type="EMBL" id="GFT25563.1"/>
    </source>
</evidence>
<dbReference type="InterPro" id="IPR018713">
    <property type="entry name" value="MPAB/Lcp_cat_dom"/>
</dbReference>
<feature type="domain" description="ER-bound oxygenase mpaB/mpaB'/Rubber oxygenase catalytic" evidence="2">
    <location>
        <begin position="152"/>
        <end position="323"/>
    </location>
</feature>
<sequence length="427" mass="49340">MLTSDVVLKSEIVIATYKIFDSFLLKKNMNPNIYSECPSPPLDFVSTFWITALLRIARCNGEYKVINVSSCHLHLPIEDLDHTEKPSGGLPSDIMSPNAKPEEPDAVVGKLDELREGAEVKGDCESPANQPPPWLDKERFYRAREIFKNHFFSIFFSHLAGLMLIVHIPSMTGPLMSTGNSANIVCLFRRYLSTLVHIRRWYEGDIWNPDDPAHQSITMVRGMHKRVADKINGPSACRRRCPAVSQYDMALTQFAFVGLIILHPKHVGLHCSKEDLECLIHFWRGIGYMLGVEDRYNLCNGNLEETVAICKDIMDAELRPSVQNARKESTTMSRGIIKAMNSFIIFLSWEAMARFWYEQMDMPCKFPMGIYECTGYWLMRFTFGWLLRFRIFHRFFNYLLRIAVKQALDSKEYYEGYLVRYHNITNV</sequence>
<dbReference type="PANTHER" id="PTHR37159:SF1">
    <property type="entry name" value="GH11867P"/>
    <property type="match status" value="1"/>
</dbReference>
<dbReference type="EMBL" id="BMAW01106681">
    <property type="protein sequence ID" value="GFT25563.1"/>
    <property type="molecule type" value="Genomic_DNA"/>
</dbReference>
<comment type="caution">
    <text evidence="3">The sequence shown here is derived from an EMBL/GenBank/DDBJ whole genome shotgun (WGS) entry which is preliminary data.</text>
</comment>